<dbReference type="CDD" id="cd07185">
    <property type="entry name" value="OmpA_C-like"/>
    <property type="match status" value="1"/>
</dbReference>
<keyword evidence="3" id="KW-0998">Cell outer membrane</keyword>
<sequence length="659" mass="74210">MIYKNSNFIFVFLIACILSIGKINAQDKNVKKANDAYDKFAFIKAIKLYENQISKGNNSIELYQKLGDSYYYNGNYAEAEKCYSKVVGLSDNISPEYYFRYAQTLNNSQKYNEAEAVIKNYYKHSGKKDLSTDWNEIKLLESIKKQSGRYTFKPVDINTPSSDFGGSFFGANKVVYTSARDTGGVLKRKHSWNEKSFLKLYQADITADGGLQKPVLLKGDINTEYHQSTPAITKDGKTMFFTRNNYIDGKLGEDKKGTTYLKIYSAQNINGKWKNVKELAFPVNSDRFSSAHPALSPDETELFFVSDRNNAFGNSDLYVVSLRKGGFVGNDVTRLSDEINTLGRETYPFMDASGILYFSSDGHPGLGGLDVFAAMKDAAGVYHVVNLGDGVNSTSDDFAYAINGKTKMGYFSSDRDGNDNIYSFTENRPVAFDFNISPIIFGTLKFTSGGPIEDAAVEIYNSEDELIKTVYTDKQGKYTAELMPFIDYKIIYKKVGMTENIQIAPMFKPLEKREYSFDFLNEMEVVVDNQTKIMAPGNNLNDVLNLKPIYFDYKGYKIRESSKAELDKVVEVLLIRPSITLQVNSYTDSRGRDEFNMTLSENRAKATVDYIVKHGIPANRVSGKGYGETNILNKCTNGVSCTEAEHQLNRRSDFIINVK</sequence>
<dbReference type="PANTHER" id="PTHR30329">
    <property type="entry name" value="STATOR ELEMENT OF FLAGELLAR MOTOR COMPLEX"/>
    <property type="match status" value="1"/>
</dbReference>
<dbReference type="InterPro" id="IPR006665">
    <property type="entry name" value="OmpA-like"/>
</dbReference>
<dbReference type="Pfam" id="PF00691">
    <property type="entry name" value="OmpA"/>
    <property type="match status" value="1"/>
</dbReference>
<dbReference type="SUPFAM" id="SSF48452">
    <property type="entry name" value="TPR-like"/>
    <property type="match status" value="1"/>
</dbReference>
<dbReference type="Gene3D" id="1.25.40.10">
    <property type="entry name" value="Tetratricopeptide repeat domain"/>
    <property type="match status" value="1"/>
</dbReference>
<evidence type="ECO:0000256" key="5">
    <source>
        <dbReference type="PROSITE-ProRule" id="PRU00473"/>
    </source>
</evidence>
<dbReference type="InterPro" id="IPR019734">
    <property type="entry name" value="TPR_rpt"/>
</dbReference>
<evidence type="ECO:0000256" key="3">
    <source>
        <dbReference type="ARBA" id="ARBA00023237"/>
    </source>
</evidence>
<dbReference type="SUPFAM" id="SSF49464">
    <property type="entry name" value="Carboxypeptidase regulatory domain-like"/>
    <property type="match status" value="1"/>
</dbReference>
<dbReference type="PROSITE" id="PS50005">
    <property type="entry name" value="TPR"/>
    <property type="match status" value="1"/>
</dbReference>
<dbReference type="InterPro" id="IPR011659">
    <property type="entry name" value="WD40"/>
</dbReference>
<evidence type="ECO:0000313" key="7">
    <source>
        <dbReference type="EMBL" id="OXA93279.1"/>
    </source>
</evidence>
<dbReference type="RefSeq" id="WP_089056087.1">
    <property type="nucleotide sequence ID" value="NZ_MUHA01000048.1"/>
</dbReference>
<dbReference type="Proteomes" id="UP000198336">
    <property type="component" value="Unassembled WGS sequence"/>
</dbReference>
<dbReference type="InterPro" id="IPR006664">
    <property type="entry name" value="OMP_bac"/>
</dbReference>
<dbReference type="InterPro" id="IPR008969">
    <property type="entry name" value="CarboxyPept-like_regulatory"/>
</dbReference>
<dbReference type="PROSITE" id="PS51257">
    <property type="entry name" value="PROKAR_LIPOPROTEIN"/>
    <property type="match status" value="1"/>
</dbReference>
<protein>
    <recommendedName>
        <fullName evidence="6">OmpA-like domain-containing protein</fullName>
    </recommendedName>
</protein>
<dbReference type="PROSITE" id="PS51123">
    <property type="entry name" value="OMPA_2"/>
    <property type="match status" value="1"/>
</dbReference>
<feature type="domain" description="OmpA-like" evidence="6">
    <location>
        <begin position="538"/>
        <end position="659"/>
    </location>
</feature>
<dbReference type="PRINTS" id="PR01021">
    <property type="entry name" value="OMPADOMAIN"/>
</dbReference>
<reference evidence="7 8" key="1">
    <citation type="submission" date="2016-11" db="EMBL/GenBank/DDBJ databases">
        <title>Whole genomes of Flavobacteriaceae.</title>
        <authorList>
            <person name="Stine C."/>
            <person name="Li C."/>
            <person name="Tadesse D."/>
        </authorList>
    </citation>
    <scope>NUCLEOTIDE SEQUENCE [LARGE SCALE GENOMIC DNA]</scope>
    <source>
        <strain evidence="7 8">CCUG 59446</strain>
    </source>
</reference>
<evidence type="ECO:0000313" key="8">
    <source>
        <dbReference type="Proteomes" id="UP000198336"/>
    </source>
</evidence>
<dbReference type="PANTHER" id="PTHR30329:SF21">
    <property type="entry name" value="LIPOPROTEIN YIAD-RELATED"/>
    <property type="match status" value="1"/>
</dbReference>
<dbReference type="InterPro" id="IPR011990">
    <property type="entry name" value="TPR-like_helical_dom_sf"/>
</dbReference>
<dbReference type="Gene3D" id="3.30.1330.60">
    <property type="entry name" value="OmpA-like domain"/>
    <property type="match status" value="1"/>
</dbReference>
<gene>
    <name evidence="7" type="ORF">B0A75_20265</name>
</gene>
<dbReference type="SMART" id="SM00028">
    <property type="entry name" value="TPR"/>
    <property type="match status" value="1"/>
</dbReference>
<evidence type="ECO:0000256" key="1">
    <source>
        <dbReference type="ARBA" id="ARBA00004442"/>
    </source>
</evidence>
<name>A0A226HG13_9FLAO</name>
<evidence type="ECO:0000259" key="6">
    <source>
        <dbReference type="PROSITE" id="PS51123"/>
    </source>
</evidence>
<keyword evidence="4" id="KW-0802">TPR repeat</keyword>
<accession>A0A226HG13</accession>
<dbReference type="SUPFAM" id="SSF103088">
    <property type="entry name" value="OmpA-like"/>
    <property type="match status" value="1"/>
</dbReference>
<dbReference type="AlphaFoldDB" id="A0A226HG13"/>
<evidence type="ECO:0000256" key="2">
    <source>
        <dbReference type="ARBA" id="ARBA00023136"/>
    </source>
</evidence>
<dbReference type="InterPro" id="IPR036737">
    <property type="entry name" value="OmpA-like_sf"/>
</dbReference>
<dbReference type="SUPFAM" id="SSF82171">
    <property type="entry name" value="DPP6 N-terminal domain-like"/>
    <property type="match status" value="1"/>
</dbReference>
<dbReference type="InterPro" id="IPR011042">
    <property type="entry name" value="6-blade_b-propeller_TolB-like"/>
</dbReference>
<organism evidence="7 8">
    <name type="scientific">Flavobacterium oncorhynchi</name>
    <dbReference type="NCBI Taxonomy" id="728056"/>
    <lineage>
        <taxon>Bacteria</taxon>
        <taxon>Pseudomonadati</taxon>
        <taxon>Bacteroidota</taxon>
        <taxon>Flavobacteriia</taxon>
        <taxon>Flavobacteriales</taxon>
        <taxon>Flavobacteriaceae</taxon>
        <taxon>Flavobacterium</taxon>
    </lineage>
</organism>
<dbReference type="GO" id="GO:0009279">
    <property type="term" value="C:cell outer membrane"/>
    <property type="evidence" value="ECO:0007669"/>
    <property type="project" value="UniProtKB-SubCell"/>
</dbReference>
<feature type="repeat" description="TPR" evidence="4">
    <location>
        <begin position="60"/>
        <end position="93"/>
    </location>
</feature>
<evidence type="ECO:0000256" key="4">
    <source>
        <dbReference type="PROSITE-ProRule" id="PRU00339"/>
    </source>
</evidence>
<dbReference type="EMBL" id="MUHA01000048">
    <property type="protein sequence ID" value="OXA93279.1"/>
    <property type="molecule type" value="Genomic_DNA"/>
</dbReference>
<dbReference type="Pfam" id="PF07676">
    <property type="entry name" value="PD40"/>
    <property type="match status" value="3"/>
</dbReference>
<keyword evidence="2 5" id="KW-0472">Membrane</keyword>
<dbReference type="Gene3D" id="2.60.40.1120">
    <property type="entry name" value="Carboxypeptidase-like, regulatory domain"/>
    <property type="match status" value="1"/>
</dbReference>
<dbReference type="InterPro" id="IPR050330">
    <property type="entry name" value="Bact_OuterMem_StrucFunc"/>
</dbReference>
<keyword evidence="8" id="KW-1185">Reference proteome</keyword>
<comment type="subcellular location">
    <subcellularLocation>
        <location evidence="1">Cell outer membrane</location>
    </subcellularLocation>
</comment>
<proteinExistence type="predicted"/>
<comment type="caution">
    <text evidence="7">The sequence shown here is derived from an EMBL/GenBank/DDBJ whole genome shotgun (WGS) entry which is preliminary data.</text>
</comment>
<dbReference type="Gene3D" id="2.120.10.30">
    <property type="entry name" value="TolB, C-terminal domain"/>
    <property type="match status" value="1"/>
</dbReference>